<name>A0ABY4QLN2_9MYCO</name>
<evidence type="ECO:0000313" key="1">
    <source>
        <dbReference type="EMBL" id="UQX11893.1"/>
    </source>
</evidence>
<dbReference type="EMBL" id="CP097320">
    <property type="protein sequence ID" value="UQX11893.1"/>
    <property type="molecule type" value="Genomic_DNA"/>
</dbReference>
<reference evidence="1" key="1">
    <citation type="submission" date="2022-05" db="EMBL/GenBank/DDBJ databases">
        <title>A methanotrophic Mycobacterium dominates a cave microbial ecosystem.</title>
        <authorList>
            <person name="Van Spanning R.J.M."/>
            <person name="Guan Q."/>
            <person name="Melkonian C."/>
            <person name="Gallant J."/>
            <person name="Polerecky L."/>
            <person name="Flot J.-F."/>
            <person name="Brandt B.W."/>
            <person name="Braster M."/>
            <person name="Iturbe Espinoza P."/>
            <person name="Aerts J."/>
            <person name="Meima-Franke M."/>
            <person name="Piersma S.R."/>
            <person name="Bunduc C."/>
            <person name="Ummels R."/>
            <person name="Pain A."/>
            <person name="Fleming E.J."/>
            <person name="van der Wel N."/>
            <person name="Gherman V.D."/>
            <person name="Sarbu S.M."/>
            <person name="Bodelier P.L.E."/>
            <person name="Bitter W."/>
        </authorList>
    </citation>
    <scope>NUCLEOTIDE SEQUENCE</scope>
    <source>
        <strain evidence="1">Sulfur Cave</strain>
    </source>
</reference>
<proteinExistence type="predicted"/>
<evidence type="ECO:0000313" key="2">
    <source>
        <dbReference type="Proteomes" id="UP001056610"/>
    </source>
</evidence>
<keyword evidence="2" id="KW-1185">Reference proteome</keyword>
<accession>A0ABY4QLN2</accession>
<dbReference type="RefSeq" id="WP_219070893.1">
    <property type="nucleotide sequence ID" value="NZ_CAJUXY010000149.1"/>
</dbReference>
<organism evidence="1 2">
    <name type="scientific">Candidatus Mycobacterium methanotrophicum</name>
    <dbReference type="NCBI Taxonomy" id="2943498"/>
    <lineage>
        <taxon>Bacteria</taxon>
        <taxon>Bacillati</taxon>
        <taxon>Actinomycetota</taxon>
        <taxon>Actinomycetes</taxon>
        <taxon>Mycobacteriales</taxon>
        <taxon>Mycobacteriaceae</taxon>
        <taxon>Mycobacterium</taxon>
    </lineage>
</organism>
<protein>
    <submittedName>
        <fullName evidence="1">Uncharacterized protein</fullName>
    </submittedName>
</protein>
<gene>
    <name evidence="1" type="ORF">M5I08_05710</name>
</gene>
<sequence>MAWMYLPVLFVGFAFVATVLVTGSVALRAPLWDIVFRDAAFSEVQQRGFPCRQISLRDADAIGRILGPEPTTSELGELTLVTLAVFSGSTDMAGFITDIEQQRQALLDRMRERQLMRVKDISTVEWVSRVWVVQQFLSRAEVAVRGIIWLAPKTATGKHSAVSRRR</sequence>
<dbReference type="Proteomes" id="UP001056610">
    <property type="component" value="Chromosome"/>
</dbReference>